<reference evidence="2 3" key="1">
    <citation type="submission" date="2019-06" db="EMBL/GenBank/DDBJ databases">
        <title>Genome Sequence of the Brown Rot Fungal Pathogen Monilinia fructicola.</title>
        <authorList>
            <person name="De Miccolis Angelini R.M."/>
            <person name="Landi L."/>
            <person name="Abate D."/>
            <person name="Pollastro S."/>
            <person name="Romanazzi G."/>
            <person name="Faretra F."/>
        </authorList>
    </citation>
    <scope>NUCLEOTIDE SEQUENCE [LARGE SCALE GENOMIC DNA]</scope>
    <source>
        <strain evidence="2 3">Mfrc123</strain>
    </source>
</reference>
<feature type="region of interest" description="Disordered" evidence="1">
    <location>
        <begin position="240"/>
        <end position="286"/>
    </location>
</feature>
<dbReference type="Proteomes" id="UP000322873">
    <property type="component" value="Unassembled WGS sequence"/>
</dbReference>
<protein>
    <submittedName>
        <fullName evidence="2">Uncharacterized protein</fullName>
    </submittedName>
</protein>
<feature type="compositionally biased region" description="Gly residues" evidence="1">
    <location>
        <begin position="551"/>
        <end position="561"/>
    </location>
</feature>
<organism evidence="2 3">
    <name type="scientific">Monilinia fructicola</name>
    <name type="common">Brown rot fungus</name>
    <name type="synonym">Ciboria fructicola</name>
    <dbReference type="NCBI Taxonomy" id="38448"/>
    <lineage>
        <taxon>Eukaryota</taxon>
        <taxon>Fungi</taxon>
        <taxon>Dikarya</taxon>
        <taxon>Ascomycota</taxon>
        <taxon>Pezizomycotina</taxon>
        <taxon>Leotiomycetes</taxon>
        <taxon>Helotiales</taxon>
        <taxon>Sclerotiniaceae</taxon>
        <taxon>Monilinia</taxon>
    </lineage>
</organism>
<dbReference type="AlphaFoldDB" id="A0A5M9JH17"/>
<dbReference type="EMBL" id="VICG01000011">
    <property type="protein sequence ID" value="KAA8567026.1"/>
    <property type="molecule type" value="Genomic_DNA"/>
</dbReference>
<gene>
    <name evidence="2" type="ORF">EYC84_010110</name>
</gene>
<evidence type="ECO:0000256" key="1">
    <source>
        <dbReference type="SAM" id="MobiDB-lite"/>
    </source>
</evidence>
<proteinExistence type="predicted"/>
<feature type="region of interest" description="Disordered" evidence="1">
    <location>
        <begin position="526"/>
        <end position="584"/>
    </location>
</feature>
<keyword evidence="3" id="KW-1185">Reference proteome</keyword>
<name>A0A5M9JH17_MONFR</name>
<evidence type="ECO:0000313" key="2">
    <source>
        <dbReference type="EMBL" id="KAA8567026.1"/>
    </source>
</evidence>
<evidence type="ECO:0000313" key="3">
    <source>
        <dbReference type="Proteomes" id="UP000322873"/>
    </source>
</evidence>
<comment type="caution">
    <text evidence="2">The sequence shown here is derived from an EMBL/GenBank/DDBJ whole genome shotgun (WGS) entry which is preliminary data.</text>
</comment>
<dbReference type="VEuPathDB" id="FungiDB:MFRU_007g01670"/>
<sequence>MMNGIVQMRMQLGAAPEEIEFLIQNHQRALKEIDFLSENERIARLAVERREAADKEARIVLEKERSAYAEEVENSKSTKFNPSAKPFSPSNLMAAEVTGSAPPFAGSFPPRTQTQSPLKYSVLHESGFTVEQSRTPPVPYKFHPLLNRSRTWSMHRPSISPISPIGPAGPYSHFNAYNSRPMSPMFARQFQSPFPMVASQLPLYSLTNVEVDLRQETIVRSPPQSPTPMQSQLPRSLADGSLLRTPVPGKTNHKSTPTSPTKELSADPSFRAPSTNSSPRRKTSDFHKIYPQPQFYQSKPHSLRMIIPATNSADEIQKAILQLPRTHRHICPSSLTSPDFKCHVANCLLQQICPDFTREKRMFLPPPSFERLAMELPTEKSPRQPRPTVPIRAPPRDMSRLPIPLPRHRSATRSHPRQPPDLDPAAQSHYCPILTCATTRVHSWGCAKDWKTGFAVNGITPAAPHADVQMCQSTGEVAADWRWRTVMEGLRIAHERGDYGCRGGRMPINAVFPVGHKGADARNWGPTILAPKARAKNGKPYGKDRERGRLRGGGDGGGSSRGGSRAASHDSRGMLERGNSACSA</sequence>
<feature type="compositionally biased region" description="Basic residues" evidence="1">
    <location>
        <begin position="406"/>
        <end position="416"/>
    </location>
</feature>
<accession>A0A5M9JH17</accession>
<feature type="region of interest" description="Disordered" evidence="1">
    <location>
        <begin position="378"/>
        <end position="424"/>
    </location>
</feature>